<keyword evidence="3" id="KW-0808">Transferase</keyword>
<feature type="compositionally biased region" description="Polar residues" evidence="10">
    <location>
        <begin position="10"/>
        <end position="22"/>
    </location>
</feature>
<feature type="domain" description="Protein kinase" evidence="11">
    <location>
        <begin position="92"/>
        <end position="387"/>
    </location>
</feature>
<accession>A0A812RZE4</accession>
<dbReference type="SMART" id="SM00220">
    <property type="entry name" value="S_TKc"/>
    <property type="match status" value="1"/>
</dbReference>
<keyword evidence="5" id="KW-0418">Kinase</keyword>
<dbReference type="SUPFAM" id="SSF56112">
    <property type="entry name" value="Protein kinase-like (PK-like)"/>
    <property type="match status" value="1"/>
</dbReference>
<evidence type="ECO:0000256" key="2">
    <source>
        <dbReference type="ARBA" id="ARBA00022527"/>
    </source>
</evidence>
<protein>
    <recommendedName>
        <fullName evidence="1">non-specific serine/threonine protein kinase</fullName>
        <ecNumber evidence="1">2.7.11.1</ecNumber>
    </recommendedName>
</protein>
<dbReference type="EC" id="2.7.11.1" evidence="1"/>
<dbReference type="PANTHER" id="PTHR24356:SF1">
    <property type="entry name" value="SERINE_THREONINE-PROTEIN KINASE GREATWALL"/>
    <property type="match status" value="1"/>
</dbReference>
<dbReference type="PROSITE" id="PS00107">
    <property type="entry name" value="PROTEIN_KINASE_ATP"/>
    <property type="match status" value="1"/>
</dbReference>
<proteinExistence type="predicted"/>
<reference evidence="12" key="1">
    <citation type="submission" date="2021-02" db="EMBL/GenBank/DDBJ databases">
        <authorList>
            <person name="Dougan E. K."/>
            <person name="Rhodes N."/>
            <person name="Thang M."/>
            <person name="Chan C."/>
        </authorList>
    </citation>
    <scope>NUCLEOTIDE SEQUENCE</scope>
</reference>
<evidence type="ECO:0000256" key="9">
    <source>
        <dbReference type="PROSITE-ProRule" id="PRU10141"/>
    </source>
</evidence>
<dbReference type="AlphaFoldDB" id="A0A812RZE4"/>
<keyword evidence="6 9" id="KW-0067">ATP-binding</keyword>
<name>A0A812RZE4_9DINO</name>
<evidence type="ECO:0000313" key="13">
    <source>
        <dbReference type="Proteomes" id="UP000604046"/>
    </source>
</evidence>
<dbReference type="InterPro" id="IPR011009">
    <property type="entry name" value="Kinase-like_dom_sf"/>
</dbReference>
<dbReference type="Proteomes" id="UP000604046">
    <property type="component" value="Unassembled WGS sequence"/>
</dbReference>
<organism evidence="12 13">
    <name type="scientific">Symbiodinium natans</name>
    <dbReference type="NCBI Taxonomy" id="878477"/>
    <lineage>
        <taxon>Eukaryota</taxon>
        <taxon>Sar</taxon>
        <taxon>Alveolata</taxon>
        <taxon>Dinophyceae</taxon>
        <taxon>Suessiales</taxon>
        <taxon>Symbiodiniaceae</taxon>
        <taxon>Symbiodinium</taxon>
    </lineage>
</organism>
<keyword evidence="13" id="KW-1185">Reference proteome</keyword>
<evidence type="ECO:0000256" key="5">
    <source>
        <dbReference type="ARBA" id="ARBA00022777"/>
    </source>
</evidence>
<feature type="non-terminal residue" evidence="12">
    <location>
        <position position="1"/>
    </location>
</feature>
<dbReference type="InterPro" id="IPR000719">
    <property type="entry name" value="Prot_kinase_dom"/>
</dbReference>
<keyword evidence="4 9" id="KW-0547">Nucleotide-binding</keyword>
<sequence length="406" mass="44703">QGEVAPIRRTCSTQMEQSQPRRPTTPVEATEIFGKVLKDSSSRFLVSSKGSDSSDSNLTGFLFSTGVGERMAEVLEADQRLAEEQPVQLTALRTQGVLGAGAFGKVFKVQDVASAEVYALKLQRRDRASKFAIREAQALHRSSHAFIVRLIHIFQTQSYYALLMELCDKSLNACILDHVSSSGRVEGLPEDVARRYAACITLALDYLHQQKVVFRDLKPDNVLVTFQDNLAKLADFGLARSLDPSFLDKGADPDSDNDEKALSPYSSTVCGTPRFMAPEVYDEPKFIDSEDDEAEEHAIKRVLSRDWYALGCCLLLMLLGQDGGSLAEMKGRRVLLPPSGQPEITCSLRKASKKGLIDEYALHLIDALTAPVEARASAAEVRVQPFMKAAIIEMEKFAGHIADTRS</sequence>
<dbReference type="Pfam" id="PF00069">
    <property type="entry name" value="Pkinase"/>
    <property type="match status" value="1"/>
</dbReference>
<dbReference type="InterPro" id="IPR050236">
    <property type="entry name" value="Ser_Thr_kinase_AGC"/>
</dbReference>
<feature type="binding site" evidence="9">
    <location>
        <position position="121"/>
    </location>
    <ligand>
        <name>ATP</name>
        <dbReference type="ChEBI" id="CHEBI:30616"/>
    </ligand>
</feature>
<keyword evidence="2" id="KW-0723">Serine/threonine-protein kinase</keyword>
<feature type="region of interest" description="Disordered" evidence="10">
    <location>
        <begin position="1"/>
        <end position="27"/>
    </location>
</feature>
<evidence type="ECO:0000256" key="4">
    <source>
        <dbReference type="ARBA" id="ARBA00022741"/>
    </source>
</evidence>
<comment type="catalytic activity">
    <reaction evidence="8">
        <text>L-seryl-[protein] + ATP = O-phospho-L-seryl-[protein] + ADP + H(+)</text>
        <dbReference type="Rhea" id="RHEA:17989"/>
        <dbReference type="Rhea" id="RHEA-COMP:9863"/>
        <dbReference type="Rhea" id="RHEA-COMP:11604"/>
        <dbReference type="ChEBI" id="CHEBI:15378"/>
        <dbReference type="ChEBI" id="CHEBI:29999"/>
        <dbReference type="ChEBI" id="CHEBI:30616"/>
        <dbReference type="ChEBI" id="CHEBI:83421"/>
        <dbReference type="ChEBI" id="CHEBI:456216"/>
        <dbReference type="EC" id="2.7.11.1"/>
    </reaction>
</comment>
<evidence type="ECO:0000256" key="3">
    <source>
        <dbReference type="ARBA" id="ARBA00022679"/>
    </source>
</evidence>
<evidence type="ECO:0000256" key="6">
    <source>
        <dbReference type="ARBA" id="ARBA00022840"/>
    </source>
</evidence>
<evidence type="ECO:0000259" key="11">
    <source>
        <dbReference type="PROSITE" id="PS50011"/>
    </source>
</evidence>
<dbReference type="GO" id="GO:0004674">
    <property type="term" value="F:protein serine/threonine kinase activity"/>
    <property type="evidence" value="ECO:0007669"/>
    <property type="project" value="UniProtKB-KW"/>
</dbReference>
<dbReference type="GO" id="GO:0005524">
    <property type="term" value="F:ATP binding"/>
    <property type="evidence" value="ECO:0007669"/>
    <property type="project" value="UniProtKB-UniRule"/>
</dbReference>
<dbReference type="GO" id="GO:0035556">
    <property type="term" value="P:intracellular signal transduction"/>
    <property type="evidence" value="ECO:0007669"/>
    <property type="project" value="TreeGrafter"/>
</dbReference>
<evidence type="ECO:0000256" key="10">
    <source>
        <dbReference type="SAM" id="MobiDB-lite"/>
    </source>
</evidence>
<evidence type="ECO:0000256" key="1">
    <source>
        <dbReference type="ARBA" id="ARBA00012513"/>
    </source>
</evidence>
<evidence type="ECO:0000256" key="8">
    <source>
        <dbReference type="ARBA" id="ARBA00048679"/>
    </source>
</evidence>
<dbReference type="PROSITE" id="PS50011">
    <property type="entry name" value="PROTEIN_KINASE_DOM"/>
    <property type="match status" value="1"/>
</dbReference>
<dbReference type="PANTHER" id="PTHR24356">
    <property type="entry name" value="SERINE/THREONINE-PROTEIN KINASE"/>
    <property type="match status" value="1"/>
</dbReference>
<evidence type="ECO:0000313" key="12">
    <source>
        <dbReference type="EMBL" id="CAE7459389.1"/>
    </source>
</evidence>
<dbReference type="InterPro" id="IPR017441">
    <property type="entry name" value="Protein_kinase_ATP_BS"/>
</dbReference>
<comment type="caution">
    <text evidence="12">The sequence shown here is derived from an EMBL/GenBank/DDBJ whole genome shotgun (WGS) entry which is preliminary data.</text>
</comment>
<gene>
    <name evidence="12" type="primary">akt-1</name>
    <name evidence="12" type="ORF">SNAT2548_LOCUS25478</name>
</gene>
<comment type="catalytic activity">
    <reaction evidence="7">
        <text>L-threonyl-[protein] + ATP = O-phospho-L-threonyl-[protein] + ADP + H(+)</text>
        <dbReference type="Rhea" id="RHEA:46608"/>
        <dbReference type="Rhea" id="RHEA-COMP:11060"/>
        <dbReference type="Rhea" id="RHEA-COMP:11605"/>
        <dbReference type="ChEBI" id="CHEBI:15378"/>
        <dbReference type="ChEBI" id="CHEBI:30013"/>
        <dbReference type="ChEBI" id="CHEBI:30616"/>
        <dbReference type="ChEBI" id="CHEBI:61977"/>
        <dbReference type="ChEBI" id="CHEBI:456216"/>
        <dbReference type="EC" id="2.7.11.1"/>
    </reaction>
</comment>
<dbReference type="EMBL" id="CAJNDS010002396">
    <property type="protein sequence ID" value="CAE7459389.1"/>
    <property type="molecule type" value="Genomic_DNA"/>
</dbReference>
<dbReference type="Gene3D" id="1.10.510.10">
    <property type="entry name" value="Transferase(Phosphotransferase) domain 1"/>
    <property type="match status" value="1"/>
</dbReference>
<evidence type="ECO:0000256" key="7">
    <source>
        <dbReference type="ARBA" id="ARBA00047899"/>
    </source>
</evidence>
<dbReference type="OrthoDB" id="435035at2759"/>